<name>A0ABT8C003_9VIBR</name>
<reference evidence="2" key="1">
    <citation type="journal article" date="2014" name="Int. J. Syst. Evol. Microbiol.">
        <title>Complete genome of a new Firmicutes species belonging to the dominant human colonic microbiota ('Ruminococcus bicirculans') reveals two chromosomes and a selective capacity to utilize plant glucans.</title>
        <authorList>
            <consortium name="NISC Comparative Sequencing Program"/>
            <person name="Wegmann U."/>
            <person name="Louis P."/>
            <person name="Goesmann A."/>
            <person name="Henrissat B."/>
            <person name="Duncan S.H."/>
            <person name="Flint H.J."/>
        </authorList>
    </citation>
    <scope>NUCLEOTIDE SEQUENCE</scope>
    <source>
        <strain evidence="2">CECT 7398</strain>
    </source>
</reference>
<reference evidence="2" key="3">
    <citation type="submission" date="2023-06" db="EMBL/GenBank/DDBJ databases">
        <authorList>
            <person name="Lucena T."/>
            <person name="Sun Q."/>
        </authorList>
    </citation>
    <scope>NUCLEOTIDE SEQUENCE</scope>
    <source>
        <strain evidence="2">CECT 7398</strain>
    </source>
</reference>
<accession>A0ABT8C003</accession>
<gene>
    <name evidence="1" type="ORF">QWZ16_16855</name>
    <name evidence="2" type="ORF">QWZ16_23685</name>
</gene>
<organism evidence="2 3">
    <name type="scientific">Vibrio ostreicida</name>
    <dbReference type="NCBI Taxonomy" id="526588"/>
    <lineage>
        <taxon>Bacteria</taxon>
        <taxon>Pseudomonadati</taxon>
        <taxon>Pseudomonadota</taxon>
        <taxon>Gammaproteobacteria</taxon>
        <taxon>Vibrionales</taxon>
        <taxon>Vibrionaceae</taxon>
        <taxon>Vibrio</taxon>
    </lineage>
</organism>
<evidence type="ECO:0008006" key="4">
    <source>
        <dbReference type="Google" id="ProtNLM"/>
    </source>
</evidence>
<evidence type="ECO:0000313" key="2">
    <source>
        <dbReference type="EMBL" id="MDN3612603.1"/>
    </source>
</evidence>
<evidence type="ECO:0000313" key="1">
    <source>
        <dbReference type="EMBL" id="MDN3611273.1"/>
    </source>
</evidence>
<reference evidence="3" key="2">
    <citation type="journal article" date="2019" name="Int. J. Syst. Evol. Microbiol.">
        <title>The Global Catalogue of Microorganisms (GCM) 10K type strain sequencing project: providing services to taxonomists for standard genome sequencing and annotation.</title>
        <authorList>
            <consortium name="The Broad Institute Genomics Platform"/>
            <consortium name="The Broad Institute Genome Sequencing Center for Infectious Disease"/>
            <person name="Wu L."/>
            <person name="Ma J."/>
        </authorList>
    </citation>
    <scope>NUCLEOTIDE SEQUENCE [LARGE SCALE GENOMIC DNA]</scope>
    <source>
        <strain evidence="3">CECT 7398</strain>
    </source>
</reference>
<protein>
    <recommendedName>
        <fullName evidence="4">DUF3265 domain-containing protein</fullName>
    </recommendedName>
</protein>
<sequence length="44" mass="5249">MSQHSRECSVVNEMRRMIGSSAFFMVSQPFKWRAVVCQWLRVSR</sequence>
<evidence type="ECO:0000313" key="3">
    <source>
        <dbReference type="Proteomes" id="UP001238540"/>
    </source>
</evidence>
<comment type="caution">
    <text evidence="2">The sequence shown here is derived from an EMBL/GenBank/DDBJ whole genome shotgun (WGS) entry which is preliminary data.</text>
</comment>
<dbReference type="Proteomes" id="UP001238540">
    <property type="component" value="Unassembled WGS sequence"/>
</dbReference>
<dbReference type="EMBL" id="JAUFQC010000027">
    <property type="protein sequence ID" value="MDN3612603.1"/>
    <property type="molecule type" value="Genomic_DNA"/>
</dbReference>
<proteinExistence type="predicted"/>
<dbReference type="EMBL" id="JAUFQC010000027">
    <property type="protein sequence ID" value="MDN3611273.1"/>
    <property type="molecule type" value="Genomic_DNA"/>
</dbReference>
<keyword evidence="3" id="KW-1185">Reference proteome</keyword>
<dbReference type="RefSeq" id="WP_290312799.1">
    <property type="nucleotide sequence ID" value="NZ_JAUFQC010000027.1"/>
</dbReference>